<protein>
    <submittedName>
        <fullName evidence="2">Class F sortase</fullName>
    </submittedName>
</protein>
<proteinExistence type="predicted"/>
<sequence>MASGTGAGAAAADGEAPGRGRLITGVAWAALLLALWLWGKGGGAGPAGLSDPATGDVAAVGRPLGARLPPPLAPVEGAVPERVAIPSIGVGAPVVPRGLDQDGAVDPPPYERPGTVGWYGSGTRPGAAGAALLVGHVDTTTEPAVFYGLSSVRPGARVEVGGADGSVREFTVDDVRVFARDEFEPEKVYGPRAAGRAELRLITCGGTFDRAAGHYTANVVVSAYLTGTRPAPSGR</sequence>
<gene>
    <name evidence="2" type="ORF">NX801_02920</name>
</gene>
<reference evidence="2" key="1">
    <citation type="submission" date="2022-08" db="EMBL/GenBank/DDBJ databases">
        <authorList>
            <person name="Somphong A."/>
            <person name="Phongsopitanun W."/>
        </authorList>
    </citation>
    <scope>NUCLEOTIDE SEQUENCE</scope>
    <source>
        <strain evidence="2">LP05-1</strain>
    </source>
</reference>
<name>A0ABT2CB31_9ACTN</name>
<dbReference type="SUPFAM" id="SSF63817">
    <property type="entry name" value="Sortase"/>
    <property type="match status" value="1"/>
</dbReference>
<comment type="caution">
    <text evidence="2">The sequence shown here is derived from an EMBL/GenBank/DDBJ whole genome shotgun (WGS) entry which is preliminary data.</text>
</comment>
<accession>A0ABT2CB31</accession>
<evidence type="ECO:0000313" key="2">
    <source>
        <dbReference type="EMBL" id="MCS0634625.1"/>
    </source>
</evidence>
<keyword evidence="3" id="KW-1185">Reference proteome</keyword>
<dbReference type="EMBL" id="JANUGQ010000001">
    <property type="protein sequence ID" value="MCS0634625.1"/>
    <property type="molecule type" value="Genomic_DNA"/>
</dbReference>
<evidence type="ECO:0000313" key="3">
    <source>
        <dbReference type="Proteomes" id="UP001431313"/>
    </source>
</evidence>
<organism evidence="2 3">
    <name type="scientific">Streptomyces pyxinae</name>
    <dbReference type="NCBI Taxonomy" id="2970734"/>
    <lineage>
        <taxon>Bacteria</taxon>
        <taxon>Bacillati</taxon>
        <taxon>Actinomycetota</taxon>
        <taxon>Actinomycetes</taxon>
        <taxon>Kitasatosporales</taxon>
        <taxon>Streptomycetaceae</taxon>
        <taxon>Streptomyces</taxon>
    </lineage>
</organism>
<dbReference type="InterPro" id="IPR023365">
    <property type="entry name" value="Sortase_dom-sf"/>
</dbReference>
<dbReference type="InterPro" id="IPR005754">
    <property type="entry name" value="Sortase"/>
</dbReference>
<dbReference type="Proteomes" id="UP001431313">
    <property type="component" value="Unassembled WGS sequence"/>
</dbReference>
<dbReference type="Gene3D" id="2.40.260.10">
    <property type="entry name" value="Sortase"/>
    <property type="match status" value="1"/>
</dbReference>
<dbReference type="InterPro" id="IPR042001">
    <property type="entry name" value="Sortase_F"/>
</dbReference>
<dbReference type="NCBIfam" id="NF033748">
    <property type="entry name" value="class_F_sortase"/>
    <property type="match status" value="1"/>
</dbReference>
<keyword evidence="1" id="KW-0378">Hydrolase</keyword>
<evidence type="ECO:0000256" key="1">
    <source>
        <dbReference type="ARBA" id="ARBA00022801"/>
    </source>
</evidence>
<dbReference type="CDD" id="cd05829">
    <property type="entry name" value="Sortase_F"/>
    <property type="match status" value="1"/>
</dbReference>
<dbReference type="Pfam" id="PF04203">
    <property type="entry name" value="Sortase"/>
    <property type="match status" value="1"/>
</dbReference>